<name>A8E0Y1_RHIML</name>
<protein>
    <submittedName>
        <fullName evidence="1">Uncharacterized protein</fullName>
    </submittedName>
</protein>
<accession>A8E0Y1</accession>
<organism evidence="1">
    <name type="scientific">Rhizobium meliloti</name>
    <name type="common">Ensifer meliloti</name>
    <name type="synonym">Sinorhizobium meliloti</name>
    <dbReference type="NCBI Taxonomy" id="382"/>
    <lineage>
        <taxon>Bacteria</taxon>
        <taxon>Pseudomonadati</taxon>
        <taxon>Pseudomonadota</taxon>
        <taxon>Alphaproteobacteria</taxon>
        <taxon>Hyphomicrobiales</taxon>
        <taxon>Rhizobiaceae</taxon>
        <taxon>Sinorhizobium/Ensifer group</taxon>
        <taxon>Sinorhizobium</taxon>
    </lineage>
</organism>
<dbReference type="Gene3D" id="2.160.20.10">
    <property type="entry name" value="Single-stranded right-handed beta-helix, Pectin lyase-like"/>
    <property type="match status" value="1"/>
</dbReference>
<dbReference type="InterPro" id="IPR011050">
    <property type="entry name" value="Pectin_lyase_fold/virulence"/>
</dbReference>
<keyword evidence="1" id="KW-0614">Plasmid</keyword>
<sequence>MKTNFSQSEATFFKLVAHDLDGQPMTDLIRRNFLKCIGAVAAISVGSKRTSEASSSFRRLALASALQFPTRDAMKSADLVKDSTVILTEQGREGIFQLRSGDYSTRIAADTLEGVFIKIDSAAAAECALVRVFDELDVSWFGAVGDGSNATAAFAAAISLSHFLGLNRIVCKDPTKQFKIADLRITTNTVIDLGGATVLGDFGPWGTHSGDGSPIYWTRNIFHTVAADAPSVKLKNMTLNGQSDPAFQMKGGVPMVDFRGGATPGRCVIRIENVTVTRGSNRIYSEGSGTIAPTLLLDARNMEILVYNADELWINDVEIRSCPGEMIQVQSDDERTRVRIDNLFATKARDSNPLSRWSGSALNVLNCHPTSAIKNSRFHFFAKSALNWESSGGLLETCEFEDVNDSNALDFNEASSYRFNQLIVRNCSFKDISNVGIRASSSNALFENNTFERVNICISFEGDVVGNGGRGSWLKTNDLMLANNFVRNCWIKSFDPTHQERIGIRILGKNANNPISVAVEGAAIVDRQPAEAKARYGIYAKNARLRLSGYFADGSDALIYLTGSVAVRGQDMIVAPEVGQTVHTFHLAGATLGRKALILNNIVRQTPLVAGNYDFRVGSSSIDVDAIHINDSPDFAGISNFKTAISRDGKLAGSAKYKLSSIAAGLSVNTRVTVIGARLGDRAEAFINSNQKGLVISAYVTSKNTVTVTYFNPAGWAVDLPSHTVTAWVWKPPN</sequence>
<geneLocation type="plasmid" evidence="1">
    <name>pRm41b</name>
</geneLocation>
<dbReference type="EMBL" id="AM849044">
    <property type="protein sequence ID" value="CAO91951.1"/>
    <property type="molecule type" value="Genomic_DNA"/>
</dbReference>
<reference evidence="1" key="1">
    <citation type="journal article" date="2009" name="Mol. Plant Microbe Interact.">
        <title>Genetic analysis of the rkp-3 gene region in Sinorhizobium meliloti 41: rkpY directs capsular polysaccharide synthesis to KR5 antigen production.</title>
        <authorList>
            <person name="Palvolgyi A."/>
            <person name="Deak V."/>
            <person name="Poinsot V."/>
            <person name="Nagy T."/>
            <person name="Nagy E."/>
            <person name="Kerepesi I."/>
            <person name="Putnoky P."/>
        </authorList>
    </citation>
    <scope>NUCLEOTIDE SEQUENCE</scope>
    <source>
        <strain evidence="1">AK631</strain>
        <plasmid evidence="1">pRm41b</plasmid>
    </source>
</reference>
<proteinExistence type="predicted"/>
<dbReference type="SUPFAM" id="SSF51126">
    <property type="entry name" value="Pectin lyase-like"/>
    <property type="match status" value="1"/>
</dbReference>
<dbReference type="InterPro" id="IPR012334">
    <property type="entry name" value="Pectin_lyas_fold"/>
</dbReference>
<dbReference type="AlphaFoldDB" id="A8E0Y1"/>
<evidence type="ECO:0000313" key="1">
    <source>
        <dbReference type="EMBL" id="CAO91951.1"/>
    </source>
</evidence>
<reference evidence="1" key="2">
    <citation type="journal article" date="2010" name="J. Bacteriol.">
        <title>Identification of tail genes in the temperate phage 16-3 of Sinorhizobium meliloti 41.</title>
        <authorList>
            <person name="Deak V."/>
            <person name="Lukacs R."/>
            <person name="Buzas Z."/>
            <person name="Palvolgyi A."/>
            <person name="Papp P."/>
            <person name="Orosz L."/>
            <person name="Putnoky P."/>
        </authorList>
    </citation>
    <scope>NUCLEOTIDE SEQUENCE</scope>
    <source>
        <strain evidence="1">AK631</strain>
        <plasmid evidence="1">pRm41b</plasmid>
    </source>
</reference>